<reference evidence="1 2" key="1">
    <citation type="submission" date="2020-03" db="EMBL/GenBank/DDBJ databases">
        <title>Sphingomonas sp. nov., isolated from fish.</title>
        <authorList>
            <person name="Hyun D.-W."/>
            <person name="Bae J.-W."/>
        </authorList>
    </citation>
    <scope>NUCLEOTIDE SEQUENCE [LARGE SCALE GENOMIC DNA]</scope>
    <source>
        <strain evidence="1 2">HDW15B</strain>
    </source>
</reference>
<protein>
    <recommendedName>
        <fullName evidence="3">ATP-binding protein</fullName>
    </recommendedName>
</protein>
<evidence type="ECO:0008006" key="3">
    <source>
        <dbReference type="Google" id="ProtNLM"/>
    </source>
</evidence>
<dbReference type="Gene3D" id="3.40.50.300">
    <property type="entry name" value="P-loop containing nucleotide triphosphate hydrolases"/>
    <property type="match status" value="1"/>
</dbReference>
<organism evidence="1 2">
    <name type="scientific">Sphingomonas piscis</name>
    <dbReference type="NCBI Taxonomy" id="2714943"/>
    <lineage>
        <taxon>Bacteria</taxon>
        <taxon>Pseudomonadati</taxon>
        <taxon>Pseudomonadota</taxon>
        <taxon>Alphaproteobacteria</taxon>
        <taxon>Sphingomonadales</taxon>
        <taxon>Sphingomonadaceae</taxon>
        <taxon>Sphingomonas</taxon>
    </lineage>
</organism>
<dbReference type="Proteomes" id="UP000503222">
    <property type="component" value="Chromosome"/>
</dbReference>
<keyword evidence="2" id="KW-1185">Reference proteome</keyword>
<evidence type="ECO:0000313" key="1">
    <source>
        <dbReference type="EMBL" id="QIK78379.1"/>
    </source>
</evidence>
<dbReference type="AlphaFoldDB" id="A0A6G7YNR4"/>
<dbReference type="InterPro" id="IPR027417">
    <property type="entry name" value="P-loop_NTPase"/>
</dbReference>
<dbReference type="EMBL" id="CP049869">
    <property type="protein sequence ID" value="QIK78379.1"/>
    <property type="molecule type" value="Genomic_DNA"/>
</dbReference>
<proteinExistence type="predicted"/>
<dbReference type="SUPFAM" id="SSF52540">
    <property type="entry name" value="P-loop containing nucleoside triphosphate hydrolases"/>
    <property type="match status" value="1"/>
</dbReference>
<accession>A0A6G7YNR4</accession>
<evidence type="ECO:0000313" key="2">
    <source>
        <dbReference type="Proteomes" id="UP000503222"/>
    </source>
</evidence>
<dbReference type="RefSeq" id="WP_166410773.1">
    <property type="nucleotide sequence ID" value="NZ_CP049869.1"/>
</dbReference>
<name>A0A6G7YNR4_9SPHN</name>
<gene>
    <name evidence="1" type="ORF">G7077_05120</name>
</gene>
<dbReference type="KEGG" id="spii:G7077_05120"/>
<sequence length="388" mass="43502">MLSPEAFYSACNLTGNPFRSNPTHASDPRINIWVGYEKQQQQLLKFLTRTRADQVGNANFVMLYGGYGTGKSHALLWAQNYVLNREEDDFDAVCYFVPTLKKAKGQLTFAGAFQDDIVAKSRLIADIQAYRTFLGGCINQYRIENKVSHDVRDESIVEKLIGSVDLSNFAREILSCGDSEEKIRKLVSPSSLSDYQAVVTFTRLVNLFVHEIIIGQHKNRFKKAAYLFIDELDDLLRTTTKEARLVNDNLRHIYDSCPNSFCVVIALSAEVAEFTTIFEDYILSRIQKRVELHLLDKTDASIFINAIMDNSRVDPSGPKGAFPFEPQAVDAIVSQLVEITPRKVVNMMQQVIEEVRLSGFDPTKGPISLNDLDNADVLSEVLGEGGIA</sequence>